<dbReference type="SMART" id="SM00387">
    <property type="entry name" value="HATPase_c"/>
    <property type="match status" value="1"/>
</dbReference>
<dbReference type="PROSITE" id="PS50109">
    <property type="entry name" value="HIS_KIN"/>
    <property type="match status" value="1"/>
</dbReference>
<evidence type="ECO:0000256" key="3">
    <source>
        <dbReference type="ARBA" id="ARBA00012438"/>
    </source>
</evidence>
<evidence type="ECO:0000256" key="4">
    <source>
        <dbReference type="ARBA" id="ARBA00022553"/>
    </source>
</evidence>
<dbReference type="SMART" id="SM01079">
    <property type="entry name" value="CHASE"/>
    <property type="match status" value="1"/>
</dbReference>
<sequence>MAEQSQGHAGPSDRGIRLKAMAQIVAIALLGLIGAGFAETMAYRATTSDARADAIADLGGVRALMESRLNADVQLTRGLISYIKVHPDLDQQEFELLAGDLIASGQSHIRNIGLARNLVISHVYPIAGNETALGLDYRRLPAQWPMVEQSIREKRVMMAGPLDLVQGGVGLISRFPIFLDMPASITGRPNRNRADPPLWGLVSTVIDFPAFLDSVGLPALREHYSLVLVGRDGTGAAGDPFWGAAAVLSQNPVTLTIALVSGEWMLAAVPVDGWPSWSRHILLIGGLTGTLFLLAVAVVLLQMRTELAQARTGRLLETARNEAVASRIAAERASAAKSHFLANMSHDLRTPLNSIIGFSEMIRREVFGPGWHPKYGEYVGHIHDCGQSLVAMINDILDLAKIETEDYRMQVSDIDVPALLREIATSWQARLGKHRVELRLAPDAPVILQGDPLAVRRILENLLSNAQHYAGDEATILILWTPGKAGDACLGVVDDGAGIPADQIPSLVEPFYQGGSDHGRHAEQTRRAAGHGLGLSIVKRFAELHDGGLRIESELGQGAAFYIDFPAARLRRATAVA</sequence>
<dbReference type="InterPro" id="IPR006189">
    <property type="entry name" value="CHASE_dom"/>
</dbReference>
<dbReference type="CDD" id="cd00082">
    <property type="entry name" value="HisKA"/>
    <property type="match status" value="1"/>
</dbReference>
<dbReference type="CDD" id="cd00075">
    <property type="entry name" value="HATPase"/>
    <property type="match status" value="1"/>
</dbReference>
<dbReference type="SMART" id="SM00388">
    <property type="entry name" value="HisKA"/>
    <property type="match status" value="1"/>
</dbReference>
<evidence type="ECO:0000259" key="12">
    <source>
        <dbReference type="PROSITE" id="PS50839"/>
    </source>
</evidence>
<keyword evidence="6 10" id="KW-0812">Transmembrane</keyword>
<reference evidence="14" key="1">
    <citation type="journal article" date="2019" name="Int. J. Syst. Evol. Microbiol.">
        <title>The Global Catalogue of Microorganisms (GCM) 10K type strain sequencing project: providing services to taxonomists for standard genome sequencing and annotation.</title>
        <authorList>
            <consortium name="The Broad Institute Genomics Platform"/>
            <consortium name="The Broad Institute Genome Sequencing Center for Infectious Disease"/>
            <person name="Wu L."/>
            <person name="Ma J."/>
        </authorList>
    </citation>
    <scope>NUCLEOTIDE SEQUENCE [LARGE SCALE GENOMIC DNA]</scope>
    <source>
        <strain evidence="14">KCTC 42964</strain>
    </source>
</reference>
<evidence type="ECO:0000313" key="13">
    <source>
        <dbReference type="EMBL" id="MFC3228027.1"/>
    </source>
</evidence>
<keyword evidence="13" id="KW-0547">Nucleotide-binding</keyword>
<dbReference type="Gene3D" id="3.30.565.10">
    <property type="entry name" value="Histidine kinase-like ATPase, C-terminal domain"/>
    <property type="match status" value="1"/>
</dbReference>
<keyword evidence="9 10" id="KW-0472">Membrane</keyword>
<dbReference type="SUPFAM" id="SSF47384">
    <property type="entry name" value="Homodimeric domain of signal transducing histidine kinase"/>
    <property type="match status" value="1"/>
</dbReference>
<dbReference type="Pfam" id="PF02518">
    <property type="entry name" value="HATPase_c"/>
    <property type="match status" value="1"/>
</dbReference>
<evidence type="ECO:0000256" key="5">
    <source>
        <dbReference type="ARBA" id="ARBA00022679"/>
    </source>
</evidence>
<protein>
    <recommendedName>
        <fullName evidence="3">histidine kinase</fullName>
        <ecNumber evidence="3">2.7.13.3</ecNumber>
    </recommendedName>
</protein>
<evidence type="ECO:0000256" key="2">
    <source>
        <dbReference type="ARBA" id="ARBA00004370"/>
    </source>
</evidence>
<dbReference type="InterPro" id="IPR004358">
    <property type="entry name" value="Sig_transdc_His_kin-like_C"/>
</dbReference>
<evidence type="ECO:0000259" key="11">
    <source>
        <dbReference type="PROSITE" id="PS50109"/>
    </source>
</evidence>
<dbReference type="Gene3D" id="3.30.450.350">
    <property type="entry name" value="CHASE domain"/>
    <property type="match status" value="1"/>
</dbReference>
<name>A0ABV7L0A8_9PROT</name>
<keyword evidence="14" id="KW-1185">Reference proteome</keyword>
<dbReference type="PANTHER" id="PTHR43047:SF72">
    <property type="entry name" value="OSMOSENSING HISTIDINE PROTEIN KINASE SLN1"/>
    <property type="match status" value="1"/>
</dbReference>
<dbReference type="PROSITE" id="PS50839">
    <property type="entry name" value="CHASE"/>
    <property type="match status" value="1"/>
</dbReference>
<evidence type="ECO:0000256" key="9">
    <source>
        <dbReference type="ARBA" id="ARBA00023136"/>
    </source>
</evidence>
<dbReference type="InterPro" id="IPR003661">
    <property type="entry name" value="HisK_dim/P_dom"/>
</dbReference>
<gene>
    <name evidence="13" type="ORF">ACFOGJ_12340</name>
</gene>
<dbReference type="Pfam" id="PF03924">
    <property type="entry name" value="CHASE"/>
    <property type="match status" value="1"/>
</dbReference>
<evidence type="ECO:0000256" key="1">
    <source>
        <dbReference type="ARBA" id="ARBA00000085"/>
    </source>
</evidence>
<evidence type="ECO:0000256" key="8">
    <source>
        <dbReference type="ARBA" id="ARBA00022989"/>
    </source>
</evidence>
<evidence type="ECO:0000256" key="10">
    <source>
        <dbReference type="SAM" id="Phobius"/>
    </source>
</evidence>
<keyword evidence="13" id="KW-0067">ATP-binding</keyword>
<dbReference type="Proteomes" id="UP001595528">
    <property type="component" value="Unassembled WGS sequence"/>
</dbReference>
<accession>A0ABV7L0A8</accession>
<feature type="domain" description="Histidine kinase" evidence="11">
    <location>
        <begin position="343"/>
        <end position="569"/>
    </location>
</feature>
<evidence type="ECO:0000256" key="7">
    <source>
        <dbReference type="ARBA" id="ARBA00022777"/>
    </source>
</evidence>
<keyword evidence="4" id="KW-0597">Phosphoprotein</keyword>
<dbReference type="InterPro" id="IPR036890">
    <property type="entry name" value="HATPase_C_sf"/>
</dbReference>
<dbReference type="InterPro" id="IPR042240">
    <property type="entry name" value="CHASE_sf"/>
</dbReference>
<organism evidence="13 14">
    <name type="scientific">Marinibaculum pumilum</name>
    <dbReference type="NCBI Taxonomy" id="1766165"/>
    <lineage>
        <taxon>Bacteria</taxon>
        <taxon>Pseudomonadati</taxon>
        <taxon>Pseudomonadota</taxon>
        <taxon>Alphaproteobacteria</taxon>
        <taxon>Rhodospirillales</taxon>
        <taxon>Rhodospirillaceae</taxon>
        <taxon>Marinibaculum</taxon>
    </lineage>
</organism>
<comment type="subcellular location">
    <subcellularLocation>
        <location evidence="2">Membrane</location>
    </subcellularLocation>
</comment>
<dbReference type="EC" id="2.7.13.3" evidence="3"/>
<dbReference type="GO" id="GO:0005524">
    <property type="term" value="F:ATP binding"/>
    <property type="evidence" value="ECO:0007669"/>
    <property type="project" value="UniProtKB-KW"/>
</dbReference>
<feature type="domain" description="CHASE" evidence="12">
    <location>
        <begin position="119"/>
        <end position="267"/>
    </location>
</feature>
<dbReference type="Gene3D" id="1.10.287.130">
    <property type="match status" value="1"/>
</dbReference>
<dbReference type="Pfam" id="PF00512">
    <property type="entry name" value="HisKA"/>
    <property type="match status" value="1"/>
</dbReference>
<evidence type="ECO:0000256" key="6">
    <source>
        <dbReference type="ARBA" id="ARBA00022692"/>
    </source>
</evidence>
<dbReference type="EMBL" id="JBHRTR010000027">
    <property type="protein sequence ID" value="MFC3228027.1"/>
    <property type="molecule type" value="Genomic_DNA"/>
</dbReference>
<feature type="transmembrane region" description="Helical" evidence="10">
    <location>
        <begin position="20"/>
        <end position="38"/>
    </location>
</feature>
<dbReference type="PRINTS" id="PR00344">
    <property type="entry name" value="BCTRLSENSOR"/>
</dbReference>
<comment type="catalytic activity">
    <reaction evidence="1">
        <text>ATP + protein L-histidine = ADP + protein N-phospho-L-histidine.</text>
        <dbReference type="EC" id="2.7.13.3"/>
    </reaction>
</comment>
<evidence type="ECO:0000313" key="14">
    <source>
        <dbReference type="Proteomes" id="UP001595528"/>
    </source>
</evidence>
<comment type="caution">
    <text evidence="13">The sequence shown here is derived from an EMBL/GenBank/DDBJ whole genome shotgun (WGS) entry which is preliminary data.</text>
</comment>
<dbReference type="SUPFAM" id="SSF55874">
    <property type="entry name" value="ATPase domain of HSP90 chaperone/DNA topoisomerase II/histidine kinase"/>
    <property type="match status" value="1"/>
</dbReference>
<dbReference type="InterPro" id="IPR036097">
    <property type="entry name" value="HisK_dim/P_sf"/>
</dbReference>
<feature type="transmembrane region" description="Helical" evidence="10">
    <location>
        <begin position="281"/>
        <end position="301"/>
    </location>
</feature>
<keyword evidence="8 10" id="KW-1133">Transmembrane helix</keyword>
<dbReference type="InterPro" id="IPR003594">
    <property type="entry name" value="HATPase_dom"/>
</dbReference>
<proteinExistence type="predicted"/>
<keyword evidence="5" id="KW-0808">Transferase</keyword>
<dbReference type="RefSeq" id="WP_379900748.1">
    <property type="nucleotide sequence ID" value="NZ_JBHRTR010000027.1"/>
</dbReference>
<keyword evidence="7" id="KW-0418">Kinase</keyword>
<dbReference type="InterPro" id="IPR005467">
    <property type="entry name" value="His_kinase_dom"/>
</dbReference>
<dbReference type="PANTHER" id="PTHR43047">
    <property type="entry name" value="TWO-COMPONENT HISTIDINE PROTEIN KINASE"/>
    <property type="match status" value="1"/>
</dbReference>